<sequence>TLAGGDPADLADAMAIAINTTTAITSGTYVATPGPGPNPTYVDVVYTHGGTDGTVQSLVFDITIEDDNVVEGSEDYRITLSNPGSTTGASVLLDTATPATEVITRIEDNDFSLTTLTTVSTPAETTEGGAGTNLKFTFTDLNDPGNPISHDEQVTVNFQLLGSNGVILTPGDYTIAPVSPAGLNPNSPPGNIVPGGELWRLLVPAGATEAEVVVTASADLLVEGTETLTVNIVSVSNASGQYSFSPDQTQRDPAPVTVDLLDANEAQWSIVSNETSNVTEDGTNNVATYTVSLSGMMQANENASVTLTVDFPSTGPSMSAAELADAMGIAISSVNPTATGTYSIGTVTPTTVELIYDHGGTDSLVEDLEFEITIFDDGLVEGPEDYRITLSDPASTTGLVVAPGLDPDLSIDPTNASVVTTIVDDDSTTWTLTDNNTGQQVGEGDSALYALALSGAAVQAGRTATIDLAWGLTSPTSSSDFAETLDAAVLDAIDNPTTGYNVGKTAGDPDTFEYNSTTGTVTYHGDGTTTAPTLNIDLNTFEDTGATQTVSGDVHPANYVEPDEDFTVAISNPGGTALPGVLAVANTITTTIIDDDSAEVTIVKEQDGSENPPGLGTTDGVFKVLLSNPSQTSVKVDFVDDPTGGSQTAKPAFDYNSLASTVVTFGPGQQEKFITINTKEDPLVEGPETVEVELIGFNAAPDPQITIGAMNSATLEIE</sequence>
<reference evidence="5 6" key="1">
    <citation type="journal article" date="2013" name="Mar. Genomics">
        <title>Expression of sulfatases in Rhodopirellula baltica and the diversity of sulfatases in the genus Rhodopirellula.</title>
        <authorList>
            <person name="Wegner C.E."/>
            <person name="Richter-Heitmann T."/>
            <person name="Klindworth A."/>
            <person name="Klockow C."/>
            <person name="Richter M."/>
            <person name="Achstetter T."/>
            <person name="Glockner F.O."/>
            <person name="Harder J."/>
        </authorList>
    </citation>
    <scope>NUCLEOTIDE SEQUENCE [LARGE SCALE GENOMIC DNA]</scope>
    <source>
        <strain evidence="5 6">SH398</strain>
    </source>
</reference>
<dbReference type="STRING" id="1263868.RESH_05573"/>
<evidence type="ECO:0000313" key="6">
    <source>
        <dbReference type="Proteomes" id="UP000011996"/>
    </source>
</evidence>
<dbReference type="RefSeq" id="WP_008671651.1">
    <property type="nucleotide sequence ID" value="NZ_ANOF01000182.1"/>
</dbReference>
<evidence type="ECO:0000256" key="2">
    <source>
        <dbReference type="ARBA" id="ARBA00022737"/>
    </source>
</evidence>
<feature type="non-terminal residue" evidence="5">
    <location>
        <position position="718"/>
    </location>
</feature>
<dbReference type="Gene3D" id="2.60.40.2030">
    <property type="match status" value="3"/>
</dbReference>
<organism evidence="5 6">
    <name type="scientific">Rhodopirellula europaea SH398</name>
    <dbReference type="NCBI Taxonomy" id="1263868"/>
    <lineage>
        <taxon>Bacteria</taxon>
        <taxon>Pseudomonadati</taxon>
        <taxon>Planctomycetota</taxon>
        <taxon>Planctomycetia</taxon>
        <taxon>Pirellulales</taxon>
        <taxon>Pirellulaceae</taxon>
        <taxon>Rhodopirellula</taxon>
    </lineage>
</organism>
<dbReference type="SUPFAM" id="SSF141072">
    <property type="entry name" value="CalX-like"/>
    <property type="match status" value="3"/>
</dbReference>
<feature type="domain" description="Calx-beta" evidence="4">
    <location>
        <begin position="59"/>
        <end position="97"/>
    </location>
</feature>
<keyword evidence="3" id="KW-0106">Calcium</keyword>
<feature type="domain" description="Calx-beta" evidence="4">
    <location>
        <begin position="646"/>
        <end position="703"/>
    </location>
</feature>
<dbReference type="InterPro" id="IPR003644">
    <property type="entry name" value="Calx_beta"/>
</dbReference>
<feature type="non-terminal residue" evidence="5">
    <location>
        <position position="1"/>
    </location>
</feature>
<protein>
    <submittedName>
        <fullName evidence="5">Aggregation factor core protein MAFp3, isoform C</fullName>
    </submittedName>
</protein>
<feature type="domain" description="Calx-beta" evidence="4">
    <location>
        <begin position="540"/>
        <end position="596"/>
    </location>
</feature>
<dbReference type="Proteomes" id="UP000011996">
    <property type="component" value="Unassembled WGS sequence"/>
</dbReference>
<keyword evidence="1" id="KW-0732">Signal</keyword>
<dbReference type="InterPro" id="IPR038081">
    <property type="entry name" value="CalX-like_sf"/>
</dbReference>
<evidence type="ECO:0000313" key="5">
    <source>
        <dbReference type="EMBL" id="EMI23850.1"/>
    </source>
</evidence>
<evidence type="ECO:0000256" key="1">
    <source>
        <dbReference type="ARBA" id="ARBA00022729"/>
    </source>
</evidence>
<comment type="caution">
    <text evidence="5">The sequence shown here is derived from an EMBL/GenBank/DDBJ whole genome shotgun (WGS) entry which is preliminary data.</text>
</comment>
<dbReference type="OrthoDB" id="282736at2"/>
<name>M5RX32_9BACT</name>
<dbReference type="AlphaFoldDB" id="M5RX32"/>
<accession>M5RX32</accession>
<dbReference type="EMBL" id="ANOF01000182">
    <property type="protein sequence ID" value="EMI23850.1"/>
    <property type="molecule type" value="Genomic_DNA"/>
</dbReference>
<evidence type="ECO:0000256" key="3">
    <source>
        <dbReference type="ARBA" id="ARBA00022837"/>
    </source>
</evidence>
<gene>
    <name evidence="5" type="ORF">RESH_05573</name>
</gene>
<dbReference type="GO" id="GO:0007154">
    <property type="term" value="P:cell communication"/>
    <property type="evidence" value="ECO:0007669"/>
    <property type="project" value="InterPro"/>
</dbReference>
<evidence type="ECO:0000259" key="4">
    <source>
        <dbReference type="Pfam" id="PF03160"/>
    </source>
</evidence>
<proteinExistence type="predicted"/>
<dbReference type="GO" id="GO:0016020">
    <property type="term" value="C:membrane"/>
    <property type="evidence" value="ECO:0007669"/>
    <property type="project" value="InterPro"/>
</dbReference>
<keyword evidence="2" id="KW-0677">Repeat</keyword>
<dbReference type="Pfam" id="PF03160">
    <property type="entry name" value="Calx-beta"/>
    <property type="match status" value="4"/>
</dbReference>
<feature type="domain" description="Calx-beta" evidence="4">
    <location>
        <begin position="367"/>
        <end position="398"/>
    </location>
</feature>